<dbReference type="EMBL" id="CABIJS010000555">
    <property type="protein sequence ID" value="VUZ53559.1"/>
    <property type="molecule type" value="Genomic_DNA"/>
</dbReference>
<gene>
    <name evidence="8" type="ORF">WMSIL1_LOCUS11610</name>
</gene>
<sequence>MSSNFICFIFGFLITHFASDSLNGVFNLSLYFVAMFPTPLSVIRDDPTPIDVNCTQGVQWIWTVFRECAVTPKEITAVSFGLISAFIWIVFAFPQIIENCRKGIPDQALSPIMLLCFILGDTINLLGCIFVHQLPLQVIMAAIGVTSDLIQISQFLYYMFMRKRMSQNVATLTEVTSSDNSAQVRTRSSATVVLCLTLGVICFFSPNLPTFEANIIPSYFSSSVQTRKLFQSAVTITTPMPIPEPLFPTSGLLIGYVLGWISTCIYMSSRVSQIHKNWRRGSTEGLSPITFILAICGNTSYALQLLLTSLDRVFIIRSLPWILGSINCVLLDLTICSQMCLFRRRSYTPLQEESTVEPTIY</sequence>
<feature type="transmembrane region" description="Helical" evidence="6">
    <location>
        <begin position="190"/>
        <end position="208"/>
    </location>
</feature>
<dbReference type="SMART" id="SM00679">
    <property type="entry name" value="CTNS"/>
    <property type="match status" value="2"/>
</dbReference>
<dbReference type="PANTHER" id="PTHR16201">
    <property type="entry name" value="SEVEN TRANSMEMBRANE PROTEIN 1-RELATED"/>
    <property type="match status" value="1"/>
</dbReference>
<proteinExistence type="inferred from homology"/>
<feature type="chain" id="PRO_5021932224" description="PQ-loop repeat-containing protein 2" evidence="7">
    <location>
        <begin position="20"/>
        <end position="361"/>
    </location>
</feature>
<feature type="signal peptide" evidence="7">
    <location>
        <begin position="1"/>
        <end position="19"/>
    </location>
</feature>
<dbReference type="Gene3D" id="1.20.1280.290">
    <property type="match status" value="2"/>
</dbReference>
<keyword evidence="7" id="KW-0732">Signal</keyword>
<evidence type="ECO:0000313" key="9">
    <source>
        <dbReference type="Proteomes" id="UP000321570"/>
    </source>
</evidence>
<comment type="subcellular location">
    <subcellularLocation>
        <location evidence="1">Membrane</location>
        <topology evidence="1">Multi-pass membrane protein</topology>
    </subcellularLocation>
</comment>
<keyword evidence="2 6" id="KW-0812">Transmembrane</keyword>
<evidence type="ECO:0000256" key="1">
    <source>
        <dbReference type="ARBA" id="ARBA00004141"/>
    </source>
</evidence>
<dbReference type="InterPro" id="IPR006603">
    <property type="entry name" value="PQ-loop_rpt"/>
</dbReference>
<dbReference type="PANTHER" id="PTHR16201:SF34">
    <property type="entry name" value="LYSOSOMAL AMINO ACID TRANSPORTER 1"/>
    <property type="match status" value="1"/>
</dbReference>
<protein>
    <recommendedName>
        <fullName evidence="10">PQ-loop repeat-containing protein 2</fullName>
    </recommendedName>
</protein>
<evidence type="ECO:0000256" key="4">
    <source>
        <dbReference type="ARBA" id="ARBA00023136"/>
    </source>
</evidence>
<evidence type="ECO:0000256" key="6">
    <source>
        <dbReference type="SAM" id="Phobius"/>
    </source>
</evidence>
<keyword evidence="3 6" id="KW-1133">Transmembrane helix</keyword>
<evidence type="ECO:0000313" key="8">
    <source>
        <dbReference type="EMBL" id="VUZ53559.1"/>
    </source>
</evidence>
<dbReference type="GO" id="GO:0015174">
    <property type="term" value="F:basic amino acid transmembrane transporter activity"/>
    <property type="evidence" value="ECO:0007669"/>
    <property type="project" value="TreeGrafter"/>
</dbReference>
<dbReference type="FunFam" id="1.20.1280.290:FF:000009">
    <property type="entry name" value="PQ loop repeat family protein"/>
    <property type="match status" value="1"/>
</dbReference>
<feature type="transmembrane region" description="Helical" evidence="6">
    <location>
        <begin position="319"/>
        <end position="342"/>
    </location>
</feature>
<comment type="similarity">
    <text evidence="5">Belongs to the laat-1 family.</text>
</comment>
<keyword evidence="4 6" id="KW-0472">Membrane</keyword>
<name>A0A564Z2P4_HYMDI</name>
<evidence type="ECO:0000256" key="3">
    <source>
        <dbReference type="ARBA" id="ARBA00022989"/>
    </source>
</evidence>
<feature type="transmembrane region" description="Helical" evidence="6">
    <location>
        <begin position="246"/>
        <end position="268"/>
    </location>
</feature>
<dbReference type="InterPro" id="IPR051415">
    <property type="entry name" value="LAAT-1"/>
</dbReference>
<evidence type="ECO:0000256" key="5">
    <source>
        <dbReference type="ARBA" id="ARBA00038039"/>
    </source>
</evidence>
<organism evidence="8 9">
    <name type="scientific">Hymenolepis diminuta</name>
    <name type="common">Rat tapeworm</name>
    <dbReference type="NCBI Taxonomy" id="6216"/>
    <lineage>
        <taxon>Eukaryota</taxon>
        <taxon>Metazoa</taxon>
        <taxon>Spiralia</taxon>
        <taxon>Lophotrochozoa</taxon>
        <taxon>Platyhelminthes</taxon>
        <taxon>Cestoda</taxon>
        <taxon>Eucestoda</taxon>
        <taxon>Cyclophyllidea</taxon>
        <taxon>Hymenolepididae</taxon>
        <taxon>Hymenolepis</taxon>
    </lineage>
</organism>
<feature type="transmembrane region" description="Helical" evidence="6">
    <location>
        <begin position="75"/>
        <end position="97"/>
    </location>
</feature>
<accession>A0A564Z2P4</accession>
<dbReference type="Proteomes" id="UP000321570">
    <property type="component" value="Unassembled WGS sequence"/>
</dbReference>
<evidence type="ECO:0000256" key="2">
    <source>
        <dbReference type="ARBA" id="ARBA00022692"/>
    </source>
</evidence>
<dbReference type="Pfam" id="PF04193">
    <property type="entry name" value="PQ-loop"/>
    <property type="match status" value="2"/>
</dbReference>
<feature type="transmembrane region" description="Helical" evidence="6">
    <location>
        <begin position="289"/>
        <end position="307"/>
    </location>
</feature>
<dbReference type="GO" id="GO:0098852">
    <property type="term" value="C:lytic vacuole membrane"/>
    <property type="evidence" value="ECO:0007669"/>
    <property type="project" value="UniProtKB-ARBA"/>
</dbReference>
<feature type="transmembrane region" description="Helical" evidence="6">
    <location>
        <begin position="109"/>
        <end position="132"/>
    </location>
</feature>
<evidence type="ECO:0008006" key="10">
    <source>
        <dbReference type="Google" id="ProtNLM"/>
    </source>
</evidence>
<reference evidence="8 9" key="1">
    <citation type="submission" date="2019-07" db="EMBL/GenBank/DDBJ databases">
        <authorList>
            <person name="Jastrzebski P J."/>
            <person name="Paukszto L."/>
            <person name="Jastrzebski P J."/>
        </authorList>
    </citation>
    <scope>NUCLEOTIDE SEQUENCE [LARGE SCALE GENOMIC DNA]</scope>
    <source>
        <strain evidence="8 9">WMS-il1</strain>
    </source>
</reference>
<feature type="transmembrane region" description="Helical" evidence="6">
    <location>
        <begin position="138"/>
        <end position="160"/>
    </location>
</feature>
<dbReference type="AlphaFoldDB" id="A0A564Z2P4"/>
<evidence type="ECO:0000256" key="7">
    <source>
        <dbReference type="SAM" id="SignalP"/>
    </source>
</evidence>
<keyword evidence="9" id="KW-1185">Reference proteome</keyword>